<sequence>MRRRGPRTLALVAAVLLLSAGLRVSDNRAGFGELLSGWIGAAQATPTIQTEPDPEAENSFLAALQARESELDARALELAARAQEIAAAEDNLRAQLRRLEEAEADLAETLQRADGAAEADVQRVVAVYENMRAANAAPLFEQMQPDFAAGFLIRMAPDKAAEILAAVDASQAYAISAIMAGRNARAPRQ</sequence>
<keyword evidence="1" id="KW-0175">Coiled coil</keyword>
<reference evidence="3 4" key="1">
    <citation type="submission" date="2020-11" db="EMBL/GenBank/DDBJ databases">
        <title>Description of Pontivivens ytuae sp. nov. isolated from deep sea sediment of Mariana Trench.</title>
        <authorList>
            <person name="Wang Z."/>
            <person name="Sun Q.-L."/>
            <person name="Xu X.-D."/>
            <person name="Tang Y.-Z."/>
            <person name="Zhang J."/>
        </authorList>
    </citation>
    <scope>NUCLEOTIDE SEQUENCE [LARGE SCALE GENOMIC DNA]</scope>
    <source>
        <strain evidence="3 4">MT2928</strain>
    </source>
</reference>
<evidence type="ECO:0000313" key="3">
    <source>
        <dbReference type="EMBL" id="QPH53187.1"/>
    </source>
</evidence>
<organism evidence="3 4">
    <name type="scientific">Pontivivens ytuae</name>
    <dbReference type="NCBI Taxonomy" id="2789856"/>
    <lineage>
        <taxon>Bacteria</taxon>
        <taxon>Pseudomonadati</taxon>
        <taxon>Pseudomonadota</taxon>
        <taxon>Alphaproteobacteria</taxon>
        <taxon>Rhodobacterales</taxon>
        <taxon>Paracoccaceae</taxon>
        <taxon>Pontivivens</taxon>
    </lineage>
</organism>
<evidence type="ECO:0000256" key="1">
    <source>
        <dbReference type="SAM" id="Coils"/>
    </source>
</evidence>
<dbReference type="SUPFAM" id="SSF158791">
    <property type="entry name" value="MgtE N-terminal domain-like"/>
    <property type="match status" value="1"/>
</dbReference>
<protein>
    <recommendedName>
        <fullName evidence="5">Magnesium transporter MgtE intracellular domain-containing protein</fullName>
    </recommendedName>
</protein>
<proteinExistence type="predicted"/>
<evidence type="ECO:0000256" key="2">
    <source>
        <dbReference type="SAM" id="SignalP"/>
    </source>
</evidence>
<keyword evidence="2" id="KW-0732">Signal</keyword>
<gene>
    <name evidence="3" type="ORF">I0K15_15480</name>
</gene>
<accession>A0A7S9LQ54</accession>
<evidence type="ECO:0000313" key="4">
    <source>
        <dbReference type="Proteomes" id="UP000594800"/>
    </source>
</evidence>
<keyword evidence="4" id="KW-1185">Reference proteome</keyword>
<dbReference type="AlphaFoldDB" id="A0A7S9LQ54"/>
<dbReference type="KEGG" id="poz:I0K15_15480"/>
<dbReference type="RefSeq" id="WP_196102398.1">
    <property type="nucleotide sequence ID" value="NZ_CP064942.1"/>
</dbReference>
<feature type="chain" id="PRO_5032292578" description="Magnesium transporter MgtE intracellular domain-containing protein" evidence="2">
    <location>
        <begin position="25"/>
        <end position="189"/>
    </location>
</feature>
<name>A0A7S9LQ54_9RHOB</name>
<feature type="signal peptide" evidence="2">
    <location>
        <begin position="1"/>
        <end position="24"/>
    </location>
</feature>
<feature type="coiled-coil region" evidence="1">
    <location>
        <begin position="82"/>
        <end position="119"/>
    </location>
</feature>
<evidence type="ECO:0008006" key="5">
    <source>
        <dbReference type="Google" id="ProtNLM"/>
    </source>
</evidence>
<dbReference type="Proteomes" id="UP000594800">
    <property type="component" value="Chromosome"/>
</dbReference>
<dbReference type="EMBL" id="CP064942">
    <property type="protein sequence ID" value="QPH53187.1"/>
    <property type="molecule type" value="Genomic_DNA"/>
</dbReference>